<dbReference type="InterPro" id="IPR036388">
    <property type="entry name" value="WH-like_DNA-bd_sf"/>
</dbReference>
<dbReference type="PRINTS" id="PR00598">
    <property type="entry name" value="HTHMARR"/>
</dbReference>
<dbReference type="RefSeq" id="WP_407866990.1">
    <property type="nucleotide sequence ID" value="NZ_BAAFZP010000002.1"/>
</dbReference>
<evidence type="ECO:0000259" key="1">
    <source>
        <dbReference type="PROSITE" id="PS50995"/>
    </source>
</evidence>
<evidence type="ECO:0000313" key="2">
    <source>
        <dbReference type="EMBL" id="GAB1584611.1"/>
    </source>
</evidence>
<name>A0ABQ0H6R0_9HYPH</name>
<dbReference type="SMART" id="SM00347">
    <property type="entry name" value="HTH_MARR"/>
    <property type="match status" value="1"/>
</dbReference>
<comment type="caution">
    <text evidence="2">The sequence shown here is derived from an EMBL/GenBank/DDBJ whole genome shotgun (WGS) entry which is preliminary data.</text>
</comment>
<dbReference type="Proteomes" id="UP001628091">
    <property type="component" value="Unassembled WGS sequence"/>
</dbReference>
<dbReference type="PANTHER" id="PTHR33164:SF95">
    <property type="entry name" value="TRANSCRIPTIONAL REGULATOR"/>
    <property type="match status" value="1"/>
</dbReference>
<gene>
    <name evidence="2" type="ORF">PPNSA23_45540</name>
</gene>
<reference evidence="2 3" key="1">
    <citation type="submission" date="2024-10" db="EMBL/GenBank/DDBJ databases">
        <title>Isolation, draft genome sequencing and identification of Phyllobacterium sp. NSA23, isolated from leaf soil.</title>
        <authorList>
            <person name="Akita H."/>
        </authorList>
    </citation>
    <scope>NUCLEOTIDE SEQUENCE [LARGE SCALE GENOMIC DNA]</scope>
    <source>
        <strain evidence="2 3">NSA23</strain>
    </source>
</reference>
<organism evidence="2 3">
    <name type="scientific">Phyllobacterium phragmitis</name>
    <dbReference type="NCBI Taxonomy" id="2670329"/>
    <lineage>
        <taxon>Bacteria</taxon>
        <taxon>Pseudomonadati</taxon>
        <taxon>Pseudomonadota</taxon>
        <taxon>Alphaproteobacteria</taxon>
        <taxon>Hyphomicrobiales</taxon>
        <taxon>Phyllobacteriaceae</taxon>
        <taxon>Phyllobacterium</taxon>
    </lineage>
</organism>
<dbReference type="Gene3D" id="1.10.10.10">
    <property type="entry name" value="Winged helix-like DNA-binding domain superfamily/Winged helix DNA-binding domain"/>
    <property type="match status" value="1"/>
</dbReference>
<dbReference type="SUPFAM" id="SSF46785">
    <property type="entry name" value="Winged helix' DNA-binding domain"/>
    <property type="match status" value="1"/>
</dbReference>
<dbReference type="Pfam" id="PF12802">
    <property type="entry name" value="MarR_2"/>
    <property type="match status" value="1"/>
</dbReference>
<keyword evidence="3" id="KW-1185">Reference proteome</keyword>
<protein>
    <submittedName>
        <fullName evidence="2">MarR family transcriptional regulator</fullName>
    </submittedName>
</protein>
<sequence length="144" mass="16052">MTIPPDDEDYVLDDQVGFLLRLAYQRHMAIFTGRISGGLTPTQFSTLFRLREAPGPVSQNALGRLVGMDAATTKGVVARLIARGLIRMEKDEEDRRRHNLSTTQEGRKLLDDVMPQVRGITEATLAPLTPAERATLVKLLKRLI</sequence>
<dbReference type="InterPro" id="IPR036390">
    <property type="entry name" value="WH_DNA-bd_sf"/>
</dbReference>
<dbReference type="InterPro" id="IPR039422">
    <property type="entry name" value="MarR/SlyA-like"/>
</dbReference>
<evidence type="ECO:0000313" key="3">
    <source>
        <dbReference type="Proteomes" id="UP001628091"/>
    </source>
</evidence>
<dbReference type="InterPro" id="IPR000835">
    <property type="entry name" value="HTH_MarR-typ"/>
</dbReference>
<dbReference type="PANTHER" id="PTHR33164">
    <property type="entry name" value="TRANSCRIPTIONAL REGULATOR, MARR FAMILY"/>
    <property type="match status" value="1"/>
</dbReference>
<dbReference type="EMBL" id="BAAFZP010000002">
    <property type="protein sequence ID" value="GAB1584611.1"/>
    <property type="molecule type" value="Genomic_DNA"/>
</dbReference>
<accession>A0ABQ0H6R0</accession>
<feature type="domain" description="HTH marR-type" evidence="1">
    <location>
        <begin position="13"/>
        <end position="144"/>
    </location>
</feature>
<dbReference type="PROSITE" id="PS50995">
    <property type="entry name" value="HTH_MARR_2"/>
    <property type="match status" value="1"/>
</dbReference>
<proteinExistence type="predicted"/>